<dbReference type="STRING" id="742766.HMPREF9455_02200"/>
<dbReference type="HOGENOM" id="CLU_048699_1_0_10"/>
<comment type="similarity">
    <text evidence="1">Belongs to the polyphosphate kinase 2 (PPK2) family. Class I subfamily.</text>
</comment>
<proteinExistence type="inferred from homology"/>
<dbReference type="PIRSF" id="PIRSF028756">
    <property type="entry name" value="PPK2_prd"/>
    <property type="match status" value="1"/>
</dbReference>
<dbReference type="OrthoDB" id="9775224at2"/>
<dbReference type="InterPro" id="IPR027417">
    <property type="entry name" value="P-loop_NTPase"/>
</dbReference>
<sequence>MKKDVLKKIIAKPGEKHKVSDYQTGYTAGLNKDEAERLLTENTEKLAKLQDKLYAQDRYSVLVIFQAMDAAGKDGTVKHVMSGINPQGCQVYSFKQPSAEELDHDYLWRIYKCLPERGRIGIFNRSHYEDVLVAKVHPSIVLNGKLPKINKIEDIDDKFWKKRYRQINDLERHLTENGTIILKFFLNVSHEEQEKRFLARLDDESKNWKFSASDLKEREHWDDYMKAYSDMLTHTSTEDAPWYVIPADNKWFMRYAVGEIICDRINDLKLHYPVLTETAKQELEAAKKILAPQNTEAEKPKTSPRTPKAAKIKTIKDKQAAKSDRKIRKS</sequence>
<evidence type="ECO:0000256" key="1">
    <source>
        <dbReference type="ARBA" id="ARBA00009924"/>
    </source>
</evidence>
<dbReference type="EMBL" id="ADLV01000027">
    <property type="protein sequence ID" value="EGK01367.1"/>
    <property type="molecule type" value="Genomic_DNA"/>
</dbReference>
<dbReference type="SUPFAM" id="SSF52540">
    <property type="entry name" value="P-loop containing nucleoside triphosphate hydrolases"/>
    <property type="match status" value="1"/>
</dbReference>
<evidence type="ECO:0000313" key="6">
    <source>
        <dbReference type="EMBL" id="EGK01367.1"/>
    </source>
</evidence>
<accession>F5IYZ2</accession>
<evidence type="ECO:0000256" key="4">
    <source>
        <dbReference type="SAM" id="MobiDB-lite"/>
    </source>
</evidence>
<dbReference type="GO" id="GO:0006797">
    <property type="term" value="P:polyphosphate metabolic process"/>
    <property type="evidence" value="ECO:0007669"/>
    <property type="project" value="InterPro"/>
</dbReference>
<name>F5IYZ2_9BACT</name>
<dbReference type="RefSeq" id="WP_006799730.1">
    <property type="nucleotide sequence ID" value="NZ_GL891983.1"/>
</dbReference>
<dbReference type="InterPro" id="IPR022488">
    <property type="entry name" value="PPK2-related"/>
</dbReference>
<evidence type="ECO:0000313" key="7">
    <source>
        <dbReference type="Proteomes" id="UP000004913"/>
    </source>
</evidence>
<evidence type="ECO:0000259" key="5">
    <source>
        <dbReference type="Pfam" id="PF03976"/>
    </source>
</evidence>
<dbReference type="InterPro" id="IPR016898">
    <property type="entry name" value="Polyphosphate_phosphotransfera"/>
</dbReference>
<comment type="caution">
    <text evidence="6">The sequence shown here is derived from an EMBL/GenBank/DDBJ whole genome shotgun (WGS) entry which is preliminary data.</text>
</comment>
<keyword evidence="3" id="KW-0418">Kinase</keyword>
<evidence type="ECO:0000256" key="2">
    <source>
        <dbReference type="ARBA" id="ARBA00022679"/>
    </source>
</evidence>
<dbReference type="InterPro" id="IPR022300">
    <property type="entry name" value="PPK2-rel_1"/>
</dbReference>
<keyword evidence="7" id="KW-1185">Reference proteome</keyword>
<gene>
    <name evidence="6" type="ORF">HMPREF9455_02200</name>
</gene>
<dbReference type="AlphaFoldDB" id="F5IYZ2"/>
<dbReference type="GO" id="GO:0008976">
    <property type="term" value="F:polyphosphate kinase activity"/>
    <property type="evidence" value="ECO:0007669"/>
    <property type="project" value="InterPro"/>
</dbReference>
<feature type="region of interest" description="Disordered" evidence="4">
    <location>
        <begin position="290"/>
        <end position="330"/>
    </location>
</feature>
<keyword evidence="2" id="KW-0808">Transferase</keyword>
<dbReference type="Proteomes" id="UP000004913">
    <property type="component" value="Unassembled WGS sequence"/>
</dbReference>
<organism evidence="6 7">
    <name type="scientific">Dysgonomonas gadei ATCC BAA-286</name>
    <dbReference type="NCBI Taxonomy" id="742766"/>
    <lineage>
        <taxon>Bacteria</taxon>
        <taxon>Pseudomonadati</taxon>
        <taxon>Bacteroidota</taxon>
        <taxon>Bacteroidia</taxon>
        <taxon>Bacteroidales</taxon>
        <taxon>Dysgonomonadaceae</taxon>
        <taxon>Dysgonomonas</taxon>
    </lineage>
</organism>
<dbReference type="eggNOG" id="COG2326">
    <property type="taxonomic scope" value="Bacteria"/>
</dbReference>
<reference evidence="6 7" key="1">
    <citation type="submission" date="2011-04" db="EMBL/GenBank/DDBJ databases">
        <title>The Genome Sequence of Dysgonomonas gadei ATCC BAA-286.</title>
        <authorList>
            <consortium name="The Broad Institute Genome Sequencing Platform"/>
            <person name="Earl A."/>
            <person name="Ward D."/>
            <person name="Feldgarden M."/>
            <person name="Gevers D."/>
            <person name="Pudlo N."/>
            <person name="Martens E."/>
            <person name="Allen-Vercoe E."/>
            <person name="Young S.K."/>
            <person name="Zeng Q."/>
            <person name="Gargeya S."/>
            <person name="Fitzgerald M."/>
            <person name="Haas B."/>
            <person name="Abouelleil A."/>
            <person name="Alvarado L."/>
            <person name="Arachchi H.M."/>
            <person name="Berlin A."/>
            <person name="Brown A."/>
            <person name="Chapman S.B."/>
            <person name="Chen Z."/>
            <person name="Dunbar C."/>
            <person name="Freedman E."/>
            <person name="Gearin G."/>
            <person name="Gellesch M."/>
            <person name="Goldberg J."/>
            <person name="Griggs A."/>
            <person name="Gujja S."/>
            <person name="Heiman D."/>
            <person name="Howarth C."/>
            <person name="Larson L."/>
            <person name="Lui A."/>
            <person name="MacDonald P.J.P."/>
            <person name="Mehta T."/>
            <person name="Montmayeur A."/>
            <person name="Murphy C."/>
            <person name="Neiman D."/>
            <person name="Pearson M."/>
            <person name="Priest M."/>
            <person name="Roberts A."/>
            <person name="Saif S."/>
            <person name="Shea T."/>
            <person name="Shenoy N."/>
            <person name="Sisk P."/>
            <person name="Stolte C."/>
            <person name="Sykes S."/>
            <person name="Yandava C."/>
            <person name="Wortman J."/>
            <person name="Nusbaum C."/>
            <person name="Birren B."/>
        </authorList>
    </citation>
    <scope>NUCLEOTIDE SEQUENCE [LARGE SCALE GENOMIC DNA]</scope>
    <source>
        <strain evidence="6 7">ATCC BAA-286</strain>
    </source>
</reference>
<feature type="domain" description="Polyphosphate kinase-2-related" evidence="5">
    <location>
        <begin position="30"/>
        <end position="267"/>
    </location>
</feature>
<dbReference type="PANTHER" id="PTHR34383:SF3">
    <property type="entry name" value="POLYPHOSPHATE:AMP PHOSPHOTRANSFERASE"/>
    <property type="match status" value="1"/>
</dbReference>
<dbReference type="NCBIfam" id="TIGR03709">
    <property type="entry name" value="PPK2_rel_1"/>
    <property type="match status" value="1"/>
</dbReference>
<dbReference type="PANTHER" id="PTHR34383">
    <property type="entry name" value="POLYPHOSPHATE:AMP PHOSPHOTRANSFERASE-RELATED"/>
    <property type="match status" value="1"/>
</dbReference>
<dbReference type="Gene3D" id="3.40.50.300">
    <property type="entry name" value="P-loop containing nucleotide triphosphate hydrolases"/>
    <property type="match status" value="1"/>
</dbReference>
<evidence type="ECO:0000256" key="3">
    <source>
        <dbReference type="ARBA" id="ARBA00022777"/>
    </source>
</evidence>
<dbReference type="Pfam" id="PF03976">
    <property type="entry name" value="PPK2"/>
    <property type="match status" value="1"/>
</dbReference>
<feature type="compositionally biased region" description="Basic and acidic residues" evidence="4">
    <location>
        <begin position="314"/>
        <end position="324"/>
    </location>
</feature>
<protein>
    <recommendedName>
        <fullName evidence="5">Polyphosphate kinase-2-related domain-containing protein</fullName>
    </recommendedName>
</protein>